<dbReference type="SUPFAM" id="SSF50341">
    <property type="entry name" value="CheW-like"/>
    <property type="match status" value="3"/>
</dbReference>
<dbReference type="PANTHER" id="PTHR22617">
    <property type="entry name" value="CHEMOTAXIS SENSOR HISTIDINE KINASE-RELATED"/>
    <property type="match status" value="1"/>
</dbReference>
<feature type="compositionally biased region" description="Basic and acidic residues" evidence="1">
    <location>
        <begin position="90"/>
        <end position="103"/>
    </location>
</feature>
<feature type="domain" description="CheW-like" evidence="2">
    <location>
        <begin position="164"/>
        <end position="306"/>
    </location>
</feature>
<reference evidence="3 4" key="1">
    <citation type="submission" date="2017-06" db="EMBL/GenBank/DDBJ databases">
        <title>Yangia sp. YSBP01 complete genome sequence.</title>
        <authorList>
            <person name="Woo J.-H."/>
            <person name="Kim H.-S."/>
        </authorList>
    </citation>
    <scope>NUCLEOTIDE SEQUENCE [LARGE SCALE GENOMIC DNA]</scope>
    <source>
        <strain evidence="3 4">YSBP01</strain>
    </source>
</reference>
<dbReference type="GO" id="GO:0005829">
    <property type="term" value="C:cytosol"/>
    <property type="evidence" value="ECO:0007669"/>
    <property type="project" value="TreeGrafter"/>
</dbReference>
<evidence type="ECO:0000313" key="4">
    <source>
        <dbReference type="Proteomes" id="UP000244915"/>
    </source>
</evidence>
<feature type="domain" description="CheW-like" evidence="2">
    <location>
        <begin position="326"/>
        <end position="468"/>
    </location>
</feature>
<feature type="compositionally biased region" description="Low complexity" evidence="1">
    <location>
        <begin position="131"/>
        <end position="146"/>
    </location>
</feature>
<dbReference type="InterPro" id="IPR002545">
    <property type="entry name" value="CheW-lke_dom"/>
</dbReference>
<feature type="region of interest" description="Disordered" evidence="1">
    <location>
        <begin position="1"/>
        <end position="164"/>
    </location>
</feature>
<gene>
    <name evidence="3" type="ORF">CEW88_08670</name>
</gene>
<dbReference type="InterPro" id="IPR039315">
    <property type="entry name" value="CheW"/>
</dbReference>
<dbReference type="Gene3D" id="2.30.30.40">
    <property type="entry name" value="SH3 Domains"/>
    <property type="match status" value="1"/>
</dbReference>
<dbReference type="PROSITE" id="PS50851">
    <property type="entry name" value="CHEW"/>
    <property type="match status" value="2"/>
</dbReference>
<dbReference type="EMBL" id="CP022189">
    <property type="protein sequence ID" value="AWI83743.1"/>
    <property type="molecule type" value="Genomic_DNA"/>
</dbReference>
<dbReference type="InterPro" id="IPR036061">
    <property type="entry name" value="CheW-like_dom_sf"/>
</dbReference>
<evidence type="ECO:0000256" key="1">
    <source>
        <dbReference type="SAM" id="MobiDB-lite"/>
    </source>
</evidence>
<organism evidence="3 4">
    <name type="scientific">Alloyangia pacifica</name>
    <dbReference type="NCBI Taxonomy" id="311180"/>
    <lineage>
        <taxon>Bacteria</taxon>
        <taxon>Pseudomonadati</taxon>
        <taxon>Pseudomonadota</taxon>
        <taxon>Alphaproteobacteria</taxon>
        <taxon>Rhodobacterales</taxon>
        <taxon>Roseobacteraceae</taxon>
        <taxon>Alloyangia</taxon>
    </lineage>
</organism>
<feature type="compositionally biased region" description="Low complexity" evidence="1">
    <location>
        <begin position="1"/>
        <end position="19"/>
    </location>
</feature>
<protein>
    <recommendedName>
        <fullName evidence="2">CheW-like domain-containing protein</fullName>
    </recommendedName>
</protein>
<dbReference type="PANTHER" id="PTHR22617:SF23">
    <property type="entry name" value="CHEMOTAXIS PROTEIN CHEW"/>
    <property type="match status" value="1"/>
</dbReference>
<dbReference type="GO" id="GO:0007165">
    <property type="term" value="P:signal transduction"/>
    <property type="evidence" value="ECO:0007669"/>
    <property type="project" value="InterPro"/>
</dbReference>
<accession>A0A2U8HD77</accession>
<sequence>MITALDDVSAPAAPATVDAAEGRATRDVGAAAQHTPSEHEPRATPAEQRSPEPPSTGPASDAASAVVAMAQAELDRLPEEDGSAEAPVTHGEETERPGAERCETALPEGPGLPLSSRAESPEAPAPPRPGPSEAEPAPQPGAAAEPAKVDPRAATDGPSRRQPSEIFGLIDVGGCRLAIPAHSVREAVPFPTTLSTLAAPLPGLLGAMVLRRDTIPLVDLGMLLGLPSTLSPQERVVVILISPGTERLVGLVVDSLEGMTALEPERITRMGISGHSDLLAGARSFVRDGVVVGLLDPQRLFDLPELPYALPRDRGAAAAAGPARDTLAVLLCSYAGQGIAFPVAEIQATIPMHPLLPSPMAHAPCDGVIEHHGREIPILDSLHLLGFGGNFSRPERSASVAMRVPGGGLICVEIDRFFDITHVPRDALLALPPAISQRSDLFTGVYMHGDGTHFMVIDSAALLSEEVVVQLAGTTIAASAGTGADPAMDHGAQGADPCLIYHAAQRRMGCRLTDIVEILHLPEELLYAEVRHDAYMGCLHHRSQVIPIFSVAHVFGEFDFFEEGKACVLLFRIGPNLVGAVAEGLLEVAQCCRAGTAADKMLRKTDTGEFIPFFDVLQDLPVAAVIGGPT</sequence>
<feature type="compositionally biased region" description="Low complexity" evidence="1">
    <location>
        <begin position="59"/>
        <end position="72"/>
    </location>
</feature>
<dbReference type="Pfam" id="PF01584">
    <property type="entry name" value="CheW"/>
    <property type="match status" value="2"/>
</dbReference>
<evidence type="ECO:0000313" key="3">
    <source>
        <dbReference type="EMBL" id="AWI83743.1"/>
    </source>
</evidence>
<evidence type="ECO:0000259" key="2">
    <source>
        <dbReference type="PROSITE" id="PS50851"/>
    </source>
</evidence>
<feature type="compositionally biased region" description="Basic and acidic residues" evidence="1">
    <location>
        <begin position="147"/>
        <end position="163"/>
    </location>
</feature>
<dbReference type="Gene3D" id="2.40.50.180">
    <property type="entry name" value="CheA-289, Domain 4"/>
    <property type="match status" value="2"/>
</dbReference>
<dbReference type="GO" id="GO:0006935">
    <property type="term" value="P:chemotaxis"/>
    <property type="evidence" value="ECO:0007669"/>
    <property type="project" value="InterPro"/>
</dbReference>
<dbReference type="KEGG" id="ypac:CEW88_08670"/>
<dbReference type="Proteomes" id="UP000244915">
    <property type="component" value="Chromosome 1"/>
</dbReference>
<dbReference type="SMART" id="SM00260">
    <property type="entry name" value="CheW"/>
    <property type="match status" value="2"/>
</dbReference>
<proteinExistence type="predicted"/>
<name>A0A2U8HD77_9RHOB</name>
<dbReference type="AlphaFoldDB" id="A0A2U8HD77"/>